<keyword evidence="1" id="KW-0808">Transferase</keyword>
<dbReference type="GO" id="GO:0009103">
    <property type="term" value="P:lipopolysaccharide biosynthetic process"/>
    <property type="evidence" value="ECO:0007669"/>
    <property type="project" value="TreeGrafter"/>
</dbReference>
<dbReference type="GO" id="GO:0016757">
    <property type="term" value="F:glycosyltransferase activity"/>
    <property type="evidence" value="ECO:0007669"/>
    <property type="project" value="InterPro"/>
</dbReference>
<dbReference type="EMBL" id="CP010994">
    <property type="protein sequence ID" value="AMN34692.1"/>
    <property type="molecule type" value="Genomic_DNA"/>
</dbReference>
<dbReference type="RefSeq" id="WP_061426385.1">
    <property type="nucleotide sequence ID" value="NZ_CP010994.1"/>
</dbReference>
<name>A0A127EFG7_CLOPF</name>
<dbReference type="PANTHER" id="PTHR46401">
    <property type="entry name" value="GLYCOSYLTRANSFERASE WBBK-RELATED"/>
    <property type="match status" value="1"/>
</dbReference>
<accession>A0A127EFG7</accession>
<dbReference type="Pfam" id="PF00534">
    <property type="entry name" value="Glycos_transf_1"/>
    <property type="match status" value="1"/>
</dbReference>
<organism evidence="3 4">
    <name type="scientific">Clostridium perfringens</name>
    <dbReference type="NCBI Taxonomy" id="1502"/>
    <lineage>
        <taxon>Bacteria</taxon>
        <taxon>Bacillati</taxon>
        <taxon>Bacillota</taxon>
        <taxon>Clostridia</taxon>
        <taxon>Eubacteriales</taxon>
        <taxon>Clostridiaceae</taxon>
        <taxon>Clostridium</taxon>
    </lineage>
</organism>
<dbReference type="Gene3D" id="3.40.50.2000">
    <property type="entry name" value="Glycogen Phosphorylase B"/>
    <property type="match status" value="2"/>
</dbReference>
<dbReference type="OrthoDB" id="2023634at2"/>
<evidence type="ECO:0000313" key="4">
    <source>
        <dbReference type="Proteomes" id="UP000070260"/>
    </source>
</evidence>
<reference evidence="3 4" key="1">
    <citation type="journal article" date="2016" name="PLoS ONE">
        <title>Plasmid Characterization and Chromosome Analysis of Two netF+ Clostridium perfringens Isolates Associated with Foal and Canine Necrotizing Enteritis.</title>
        <authorList>
            <person name="Mehdizadeh Gohari I."/>
            <person name="Kropinski A.M."/>
            <person name="Weese S.J."/>
            <person name="Parreira V.R."/>
            <person name="Whitehead A.E."/>
            <person name="Boerlin P."/>
            <person name="Prescott J.F."/>
        </authorList>
    </citation>
    <scope>NUCLEOTIDE SEQUENCE [LARGE SCALE GENOMIC DNA]</scope>
    <source>
        <strain evidence="3 4">JP838</strain>
    </source>
</reference>
<dbReference type="SUPFAM" id="SSF53756">
    <property type="entry name" value="UDP-Glycosyltransferase/glycogen phosphorylase"/>
    <property type="match status" value="1"/>
</dbReference>
<dbReference type="AlphaFoldDB" id="A0A127EFG7"/>
<evidence type="ECO:0000259" key="2">
    <source>
        <dbReference type="Pfam" id="PF00534"/>
    </source>
</evidence>
<gene>
    <name evidence="3" type="ORF">JFP838_02615</name>
</gene>
<dbReference type="InterPro" id="IPR001296">
    <property type="entry name" value="Glyco_trans_1"/>
</dbReference>
<evidence type="ECO:0000256" key="1">
    <source>
        <dbReference type="ARBA" id="ARBA00022679"/>
    </source>
</evidence>
<dbReference type="PANTHER" id="PTHR46401:SF2">
    <property type="entry name" value="GLYCOSYLTRANSFERASE WBBK-RELATED"/>
    <property type="match status" value="1"/>
</dbReference>
<protein>
    <recommendedName>
        <fullName evidence="2">Glycosyl transferase family 1 domain-containing protein</fullName>
    </recommendedName>
</protein>
<dbReference type="PATRIC" id="fig|1502.177.peg.506"/>
<feature type="domain" description="Glycosyl transferase family 1" evidence="2">
    <location>
        <begin position="144"/>
        <end position="302"/>
    </location>
</feature>
<dbReference type="CDD" id="cd03811">
    <property type="entry name" value="GT4_GT28_WabH-like"/>
    <property type="match status" value="1"/>
</dbReference>
<sequence length="323" mass="37305">METIVCKKSELTSVGSKLFRANIAFLHKIIGYDKLYSYIYRIIIRRTVKLVYDASIGFQEGVSNDVAFYINAKKHYAWIHNDFDNFKHSKSNSGIEKIYPLFDKILFVAEASKKNFVKNHPLLEEQCEVIKNTIDSRLLLTKANEPVKNYFKTNYPHFITVGRASHQKGYDRIVNIANKMKDRNLKFEWIVIGDGPNLEELIESVKYNNLEGFLRFIGGKTNPYAIERQADLYVMTSRYESQPLVLIEAAILGLPILTTNFASAHEVVGSLKSAYICDNNEESIYKFLEDVIIKHDILEKMKRESGKYEYDNDAVVERLLKLC</sequence>
<proteinExistence type="predicted"/>
<dbReference type="Proteomes" id="UP000070260">
    <property type="component" value="Chromosome"/>
</dbReference>
<evidence type="ECO:0000313" key="3">
    <source>
        <dbReference type="EMBL" id="AMN34692.1"/>
    </source>
</evidence>